<dbReference type="InterPro" id="IPR029048">
    <property type="entry name" value="HSP70_C_sf"/>
</dbReference>
<dbReference type="AlphaFoldDB" id="A0A931FHX0"/>
<dbReference type="PANTHER" id="PTHR19375">
    <property type="entry name" value="HEAT SHOCK PROTEIN 70KDA"/>
    <property type="match status" value="1"/>
</dbReference>
<dbReference type="InterPro" id="IPR018181">
    <property type="entry name" value="Heat_shock_70_CS"/>
</dbReference>
<dbReference type="Gene3D" id="3.90.640.10">
    <property type="entry name" value="Actin, Chain A, domain 4"/>
    <property type="match status" value="1"/>
</dbReference>
<gene>
    <name evidence="9 12" type="primary">dnaK</name>
    <name evidence="12" type="ORF">I2I01_00755</name>
</gene>
<evidence type="ECO:0000256" key="3">
    <source>
        <dbReference type="ARBA" id="ARBA00014415"/>
    </source>
</evidence>
<dbReference type="Gene3D" id="1.20.1270.10">
    <property type="match status" value="1"/>
</dbReference>
<dbReference type="GO" id="GO:0005737">
    <property type="term" value="C:cytoplasm"/>
    <property type="evidence" value="ECO:0007669"/>
    <property type="project" value="UniProtKB-ARBA"/>
</dbReference>
<evidence type="ECO:0000256" key="4">
    <source>
        <dbReference type="ARBA" id="ARBA00022553"/>
    </source>
</evidence>
<dbReference type="SUPFAM" id="SSF53067">
    <property type="entry name" value="Actin-like ATPase domain"/>
    <property type="match status" value="2"/>
</dbReference>
<dbReference type="InterPro" id="IPR012725">
    <property type="entry name" value="Chaperone_DnaK"/>
</dbReference>
<dbReference type="PROSITE" id="PS01036">
    <property type="entry name" value="HSP70_3"/>
    <property type="match status" value="1"/>
</dbReference>
<evidence type="ECO:0000256" key="5">
    <source>
        <dbReference type="ARBA" id="ARBA00022741"/>
    </source>
</evidence>
<organism evidence="12 13">
    <name type="scientific">Hymenobacter properus</name>
    <dbReference type="NCBI Taxonomy" id="2791026"/>
    <lineage>
        <taxon>Bacteria</taxon>
        <taxon>Pseudomonadati</taxon>
        <taxon>Bacteroidota</taxon>
        <taxon>Cytophagia</taxon>
        <taxon>Cytophagales</taxon>
        <taxon>Hymenobacteraceae</taxon>
        <taxon>Hymenobacter</taxon>
    </lineage>
</organism>
<dbReference type="Proteomes" id="UP000645610">
    <property type="component" value="Unassembled WGS sequence"/>
</dbReference>
<dbReference type="GO" id="GO:0005524">
    <property type="term" value="F:ATP binding"/>
    <property type="evidence" value="ECO:0007669"/>
    <property type="project" value="UniProtKB-UniRule"/>
</dbReference>
<dbReference type="SUPFAM" id="SSF100920">
    <property type="entry name" value="Heat shock protein 70kD (HSP70), peptide-binding domain"/>
    <property type="match status" value="1"/>
</dbReference>
<keyword evidence="7 9" id="KW-0346">Stress response</keyword>
<reference evidence="12 13" key="1">
    <citation type="submission" date="2020-11" db="EMBL/GenBank/DDBJ databases">
        <authorList>
            <person name="Kim M.K."/>
        </authorList>
    </citation>
    <scope>NUCLEOTIDE SEQUENCE [LARGE SCALE GENOMIC DNA]</scope>
    <source>
        <strain evidence="12 13">BT439</strain>
    </source>
</reference>
<dbReference type="FunFam" id="2.60.34.10:FF:000014">
    <property type="entry name" value="Chaperone protein DnaK HSP70"/>
    <property type="match status" value="1"/>
</dbReference>
<dbReference type="Pfam" id="PF00012">
    <property type="entry name" value="HSP70"/>
    <property type="match status" value="1"/>
</dbReference>
<dbReference type="GO" id="GO:0051082">
    <property type="term" value="F:unfolded protein binding"/>
    <property type="evidence" value="ECO:0007669"/>
    <property type="project" value="InterPro"/>
</dbReference>
<dbReference type="NCBIfam" id="TIGR02350">
    <property type="entry name" value="prok_dnaK"/>
    <property type="match status" value="1"/>
</dbReference>
<sequence length="646" mass="68784">MGKIIGIDLGTTNSCVAVMEGNEPVVIPNSEGRRTTPSIVAFLDGGKGERKVGDPAKRQAVTNPKNTIQSIKRFMGRHFNEVTAEQKHVSYDVVAGPNNTVAVKIGDRNYTPQEISAMILQKMKQTAEDYLGTTVSEAVITVPAYFNDAQRQATKEAGAIAGLDVKRIINEPTAAALAYGLDKKHKDQKIAVYDLGGGTFDISILELGDGVFEVLSTNGDTHLGGDDFDQVIINFLADQFSSENEGLDLRKDPMALQRLKEAAEKAKIELSSSNETEINLPYITATASGPKHLVVKLSRSKFEQLADDLVRRSMDPVKKAMQDAGLSTSDIDEVILVGGSTRIPRIQEEVEKFFGKKPSKGVNPDEVVAIGAAIQGGVLTGEVKDVLLLDVTPLSLGIETMGGVMTKLIESNTTIPTKKSETFSTASDNQPSVEIHVLQGERPLASQNRTIGKFHLDSIPPAPRGVPQIEVTFDIDANGILNVTAKDKGTGKEQKIRIEASSGLSEADIKRMRDEAAANAEADKAETERISKVNAADSMIFQTEKQLKEYGDKLSGGNKTAIEGALADLKSAHEAKDLARIDTAMEAINAAWQAASQEMYAAGGADGQGGQPGGGFPGGDGGAQGGQGQPAGDHVTDVDYEEVDGK</sequence>
<evidence type="ECO:0000256" key="1">
    <source>
        <dbReference type="ARBA" id="ARBA00002290"/>
    </source>
</evidence>
<dbReference type="SUPFAM" id="SSF100934">
    <property type="entry name" value="Heat shock protein 70kD (HSP70), C-terminal subdomain"/>
    <property type="match status" value="1"/>
</dbReference>
<comment type="function">
    <text evidence="1 9">Acts as a chaperone.</text>
</comment>
<dbReference type="Gene3D" id="3.30.420.40">
    <property type="match status" value="2"/>
</dbReference>
<dbReference type="InterPro" id="IPR029047">
    <property type="entry name" value="HSP70_peptide-bd_sf"/>
</dbReference>
<evidence type="ECO:0000256" key="8">
    <source>
        <dbReference type="ARBA" id="ARBA00023186"/>
    </source>
</evidence>
<dbReference type="CDD" id="cd10234">
    <property type="entry name" value="ASKHA_NBD_HSP70_DnaK-like"/>
    <property type="match status" value="1"/>
</dbReference>
<dbReference type="FunFam" id="3.90.640.10:FF:000003">
    <property type="entry name" value="Molecular chaperone DnaK"/>
    <property type="match status" value="1"/>
</dbReference>
<dbReference type="FunFam" id="3.30.420.40:FF:000004">
    <property type="entry name" value="Molecular chaperone DnaK"/>
    <property type="match status" value="1"/>
</dbReference>
<keyword evidence="13" id="KW-1185">Reference proteome</keyword>
<evidence type="ECO:0000313" key="13">
    <source>
        <dbReference type="Proteomes" id="UP000645610"/>
    </source>
</evidence>
<dbReference type="PRINTS" id="PR00301">
    <property type="entry name" value="HEATSHOCK70"/>
</dbReference>
<comment type="caution">
    <text evidence="12">The sequence shown here is derived from an EMBL/GenBank/DDBJ whole genome shotgun (WGS) entry which is preliminary data.</text>
</comment>
<evidence type="ECO:0000256" key="9">
    <source>
        <dbReference type="HAMAP-Rule" id="MF_00332"/>
    </source>
</evidence>
<comment type="induction">
    <text evidence="9">By stress conditions e.g. heat shock.</text>
</comment>
<feature type="region of interest" description="Disordered" evidence="11">
    <location>
        <begin position="602"/>
        <end position="646"/>
    </location>
</feature>
<dbReference type="PROSITE" id="PS00297">
    <property type="entry name" value="HSP70_1"/>
    <property type="match status" value="1"/>
</dbReference>
<keyword evidence="4 9" id="KW-0597">Phosphoprotein</keyword>
<feature type="compositionally biased region" description="Gly residues" evidence="11">
    <location>
        <begin position="604"/>
        <end position="629"/>
    </location>
</feature>
<keyword evidence="6 9" id="KW-0067">ATP-binding</keyword>
<proteinExistence type="evidence at transcript level"/>
<accession>A0A931FHX0</accession>
<dbReference type="GO" id="GO:0140662">
    <property type="term" value="F:ATP-dependent protein folding chaperone"/>
    <property type="evidence" value="ECO:0007669"/>
    <property type="project" value="InterPro"/>
</dbReference>
<evidence type="ECO:0000256" key="7">
    <source>
        <dbReference type="ARBA" id="ARBA00023016"/>
    </source>
</evidence>
<evidence type="ECO:0000256" key="11">
    <source>
        <dbReference type="SAM" id="MobiDB-lite"/>
    </source>
</evidence>
<dbReference type="NCBIfam" id="NF001413">
    <property type="entry name" value="PRK00290.1"/>
    <property type="match status" value="1"/>
</dbReference>
<dbReference type="PROSITE" id="PS00329">
    <property type="entry name" value="HSP70_2"/>
    <property type="match status" value="1"/>
</dbReference>
<evidence type="ECO:0000256" key="10">
    <source>
        <dbReference type="RuleBase" id="RU003322"/>
    </source>
</evidence>
<keyword evidence="8 9" id="KW-0143">Chaperone</keyword>
<dbReference type="RefSeq" id="WP_196284516.1">
    <property type="nucleotide sequence ID" value="NZ_JADQDP010000001.1"/>
</dbReference>
<evidence type="ECO:0000313" key="12">
    <source>
        <dbReference type="EMBL" id="MBF9140143.1"/>
    </source>
</evidence>
<dbReference type="InterPro" id="IPR013126">
    <property type="entry name" value="Hsp_70_fam"/>
</dbReference>
<dbReference type="Gene3D" id="2.60.34.10">
    <property type="entry name" value="Substrate Binding Domain Of DNAk, Chain A, domain 1"/>
    <property type="match status" value="1"/>
</dbReference>
<keyword evidence="5 9" id="KW-0547">Nucleotide-binding</keyword>
<protein>
    <recommendedName>
        <fullName evidence="3 9">Chaperone protein DnaK</fullName>
    </recommendedName>
    <alternativeName>
        <fullName evidence="9">HSP70</fullName>
    </alternativeName>
    <alternativeName>
        <fullName evidence="9">Heat shock 70 kDa protein</fullName>
    </alternativeName>
    <alternativeName>
        <fullName evidence="9">Heat shock protein 70</fullName>
    </alternativeName>
</protein>
<dbReference type="EMBL" id="JADQDP010000001">
    <property type="protein sequence ID" value="MBF9140143.1"/>
    <property type="molecule type" value="Genomic_DNA"/>
</dbReference>
<dbReference type="FunFam" id="3.30.420.40:FF:000020">
    <property type="entry name" value="Chaperone protein HscA homolog"/>
    <property type="match status" value="1"/>
</dbReference>
<evidence type="ECO:0000256" key="2">
    <source>
        <dbReference type="ARBA" id="ARBA00007381"/>
    </source>
</evidence>
<name>A0A931FHX0_9BACT</name>
<dbReference type="InterPro" id="IPR043129">
    <property type="entry name" value="ATPase_NBD"/>
</dbReference>
<comment type="similarity">
    <text evidence="2 9 10">Belongs to the heat shock protein 70 family.</text>
</comment>
<evidence type="ECO:0000256" key="6">
    <source>
        <dbReference type="ARBA" id="ARBA00022840"/>
    </source>
</evidence>
<feature type="modified residue" description="Phosphothreonine; by autocatalysis" evidence="9">
    <location>
        <position position="199"/>
    </location>
</feature>
<dbReference type="HAMAP" id="MF_00332">
    <property type="entry name" value="DnaK"/>
    <property type="match status" value="1"/>
</dbReference>
<dbReference type="FunFam" id="1.20.1270.10:FF:000001">
    <property type="entry name" value="Molecular chaperone DnaK"/>
    <property type="match status" value="1"/>
</dbReference>
<dbReference type="NCBIfam" id="NF003520">
    <property type="entry name" value="PRK05183.1"/>
    <property type="match status" value="1"/>
</dbReference>